<dbReference type="PANTHER" id="PTHR24198">
    <property type="entry name" value="ANKYRIN REPEAT AND PROTEIN KINASE DOMAIN-CONTAINING PROTEIN"/>
    <property type="match status" value="1"/>
</dbReference>
<dbReference type="RefSeq" id="XP_062685350.1">
    <property type="nucleotide sequence ID" value="XM_062829483.1"/>
</dbReference>
<evidence type="ECO:0000256" key="1">
    <source>
        <dbReference type="ARBA" id="ARBA00022737"/>
    </source>
</evidence>
<evidence type="ECO:0000313" key="5">
    <source>
        <dbReference type="Proteomes" id="UP001278500"/>
    </source>
</evidence>
<comment type="caution">
    <text evidence="4">The sequence shown here is derived from an EMBL/GenBank/DDBJ whole genome shotgun (WGS) entry which is preliminary data.</text>
</comment>
<dbReference type="GeneID" id="87866637"/>
<dbReference type="Gene3D" id="1.25.40.20">
    <property type="entry name" value="Ankyrin repeat-containing domain"/>
    <property type="match status" value="1"/>
</dbReference>
<dbReference type="EMBL" id="JAUEPP010000002">
    <property type="protein sequence ID" value="KAK3352055.1"/>
    <property type="molecule type" value="Genomic_DNA"/>
</dbReference>
<name>A0AAE0JLT0_9PEZI</name>
<evidence type="ECO:0000256" key="2">
    <source>
        <dbReference type="ARBA" id="ARBA00023043"/>
    </source>
</evidence>
<dbReference type="Proteomes" id="UP001278500">
    <property type="component" value="Unassembled WGS sequence"/>
</dbReference>
<keyword evidence="1" id="KW-0677">Repeat</keyword>
<protein>
    <recommendedName>
        <fullName evidence="6">Ankyrin</fullName>
    </recommendedName>
</protein>
<evidence type="ECO:0000256" key="3">
    <source>
        <dbReference type="SAM" id="MobiDB-lite"/>
    </source>
</evidence>
<feature type="compositionally biased region" description="Basic residues" evidence="3">
    <location>
        <begin position="1"/>
        <end position="36"/>
    </location>
</feature>
<dbReference type="InterPro" id="IPR036770">
    <property type="entry name" value="Ankyrin_rpt-contain_sf"/>
</dbReference>
<dbReference type="PANTHER" id="PTHR24198:SF165">
    <property type="entry name" value="ANKYRIN REPEAT-CONTAINING PROTEIN-RELATED"/>
    <property type="match status" value="1"/>
</dbReference>
<sequence>MPAKKTRAKKAQAKKKPARKTQAKKAQAKKKPARKTQAKEILSPDTPPADGRSPFTQLPLEIHMVIGDMLKEDKRLDALPTLARTSRRLCSFYEQQLYKGKDNTHRVKALMWGVAHDSVTVMKSARQWGADLNVRSYHLDRKRSRRNNYISGKGTALQFAIRDGHNESMCWLLDERARVDIPGKPAWGMCQCGSYSRSYASSLHLAFCNGNLLAATILLRRAPEASVQYSRKVDTGSILKTAVKAAFGRYSVRFLDVALENPAIRKSINAFQEEDLHTPLALALSPEYEGDDLLEPILAALVKAGASLGPYPQGSHMEGHSPLLLLLDRGDRESATYLLRLGCDPNGDRPHPVTPAWQSPLHFYINPESHNRWSTPAWHQQVFHRWRLTPREFIVVLLEHGASLDITNAEGVSPLDNAISFMARYVAPRRRVAGFKLVKLLLANVKPEGISTKSRERAEGVMTTLVQDLRAEHATHNLSDVRDGMSGGVKGEG</sequence>
<reference evidence="4" key="1">
    <citation type="journal article" date="2023" name="Mol. Phylogenet. Evol.">
        <title>Genome-scale phylogeny and comparative genomics of the fungal order Sordariales.</title>
        <authorList>
            <person name="Hensen N."/>
            <person name="Bonometti L."/>
            <person name="Westerberg I."/>
            <person name="Brannstrom I.O."/>
            <person name="Guillou S."/>
            <person name="Cros-Aarteil S."/>
            <person name="Calhoun S."/>
            <person name="Haridas S."/>
            <person name="Kuo A."/>
            <person name="Mondo S."/>
            <person name="Pangilinan J."/>
            <person name="Riley R."/>
            <person name="LaButti K."/>
            <person name="Andreopoulos B."/>
            <person name="Lipzen A."/>
            <person name="Chen C."/>
            <person name="Yan M."/>
            <person name="Daum C."/>
            <person name="Ng V."/>
            <person name="Clum A."/>
            <person name="Steindorff A."/>
            <person name="Ohm R.A."/>
            <person name="Martin F."/>
            <person name="Silar P."/>
            <person name="Natvig D.O."/>
            <person name="Lalanne C."/>
            <person name="Gautier V."/>
            <person name="Ament-Velasquez S.L."/>
            <person name="Kruys A."/>
            <person name="Hutchinson M.I."/>
            <person name="Powell A.J."/>
            <person name="Barry K."/>
            <person name="Miller A.N."/>
            <person name="Grigoriev I.V."/>
            <person name="Debuchy R."/>
            <person name="Gladieux P."/>
            <person name="Hiltunen Thoren M."/>
            <person name="Johannesson H."/>
        </authorList>
    </citation>
    <scope>NUCLEOTIDE SEQUENCE</scope>
    <source>
        <strain evidence="4">CBS 560.94</strain>
    </source>
</reference>
<evidence type="ECO:0008006" key="6">
    <source>
        <dbReference type="Google" id="ProtNLM"/>
    </source>
</evidence>
<keyword evidence="2" id="KW-0040">ANK repeat</keyword>
<reference evidence="4" key="2">
    <citation type="submission" date="2023-06" db="EMBL/GenBank/DDBJ databases">
        <authorList>
            <consortium name="Lawrence Berkeley National Laboratory"/>
            <person name="Haridas S."/>
            <person name="Hensen N."/>
            <person name="Bonometti L."/>
            <person name="Westerberg I."/>
            <person name="Brannstrom I.O."/>
            <person name="Guillou S."/>
            <person name="Cros-Aarteil S."/>
            <person name="Calhoun S."/>
            <person name="Kuo A."/>
            <person name="Mondo S."/>
            <person name="Pangilinan J."/>
            <person name="Riley R."/>
            <person name="Labutti K."/>
            <person name="Andreopoulos B."/>
            <person name="Lipzen A."/>
            <person name="Chen C."/>
            <person name="Yanf M."/>
            <person name="Daum C."/>
            <person name="Ng V."/>
            <person name="Clum A."/>
            <person name="Steindorff A."/>
            <person name="Ohm R."/>
            <person name="Martin F."/>
            <person name="Silar P."/>
            <person name="Natvig D."/>
            <person name="Lalanne C."/>
            <person name="Gautier V."/>
            <person name="Ament-Velasquez S.L."/>
            <person name="Kruys A."/>
            <person name="Hutchinson M.I."/>
            <person name="Powell A.J."/>
            <person name="Barry K."/>
            <person name="Miller A.N."/>
            <person name="Grigoriev I.V."/>
            <person name="Debuchy R."/>
            <person name="Gladieux P."/>
            <person name="Thoren M.H."/>
            <person name="Johannesson H."/>
        </authorList>
    </citation>
    <scope>NUCLEOTIDE SEQUENCE</scope>
    <source>
        <strain evidence="4">CBS 560.94</strain>
    </source>
</reference>
<proteinExistence type="predicted"/>
<dbReference type="SUPFAM" id="SSF48403">
    <property type="entry name" value="Ankyrin repeat"/>
    <property type="match status" value="1"/>
</dbReference>
<dbReference type="InterPro" id="IPR002110">
    <property type="entry name" value="Ankyrin_rpt"/>
</dbReference>
<dbReference type="AlphaFoldDB" id="A0AAE0JLT0"/>
<gene>
    <name evidence="4" type="ORF">B0H65DRAFT_547036</name>
</gene>
<dbReference type="SMART" id="SM00248">
    <property type="entry name" value="ANK"/>
    <property type="match status" value="3"/>
</dbReference>
<feature type="region of interest" description="Disordered" evidence="3">
    <location>
        <begin position="1"/>
        <end position="55"/>
    </location>
</feature>
<organism evidence="4 5">
    <name type="scientific">Neurospora tetraspora</name>
    <dbReference type="NCBI Taxonomy" id="94610"/>
    <lineage>
        <taxon>Eukaryota</taxon>
        <taxon>Fungi</taxon>
        <taxon>Dikarya</taxon>
        <taxon>Ascomycota</taxon>
        <taxon>Pezizomycotina</taxon>
        <taxon>Sordariomycetes</taxon>
        <taxon>Sordariomycetidae</taxon>
        <taxon>Sordariales</taxon>
        <taxon>Sordariaceae</taxon>
        <taxon>Neurospora</taxon>
    </lineage>
</organism>
<evidence type="ECO:0000313" key="4">
    <source>
        <dbReference type="EMBL" id="KAK3352055.1"/>
    </source>
</evidence>
<keyword evidence="5" id="KW-1185">Reference proteome</keyword>
<accession>A0AAE0JLT0</accession>